<organism evidence="2 3">
    <name type="scientific">Rosenbergiella gaditana</name>
    <dbReference type="NCBI Taxonomy" id="2726987"/>
    <lineage>
        <taxon>Bacteria</taxon>
        <taxon>Pseudomonadati</taxon>
        <taxon>Pseudomonadota</taxon>
        <taxon>Gammaproteobacteria</taxon>
        <taxon>Enterobacterales</taxon>
        <taxon>Erwiniaceae</taxon>
        <taxon>Rosenbergiella</taxon>
    </lineage>
</organism>
<feature type="transmembrane region" description="Helical" evidence="1">
    <location>
        <begin position="9"/>
        <end position="28"/>
    </location>
</feature>
<evidence type="ECO:0000256" key="1">
    <source>
        <dbReference type="SAM" id="Phobius"/>
    </source>
</evidence>
<dbReference type="RefSeq" id="WP_214236350.1">
    <property type="nucleotide sequence ID" value="NZ_JABBFR010000004.1"/>
</dbReference>
<dbReference type="EMBL" id="JABBFR010000004">
    <property type="protein sequence ID" value="MBT0723628.1"/>
    <property type="molecule type" value="Genomic_DNA"/>
</dbReference>
<gene>
    <name evidence="2" type="ORF">HH682_04045</name>
</gene>
<sequence>MTAKSKKTFYALLLVALGILGYCFWLSLRPIDIVAVHHREYGFSSILVRNFPFTDKGKIGWWLKNKDMLKRKYDIPKPEKDGSFTITFWLFGEGYKETDGYDRLCFNDIRPPLNCIDKDAVFSISNSKNLGTIFTTYDGKYQLQKNGDIVKFTDEFEFK</sequence>
<keyword evidence="3" id="KW-1185">Reference proteome</keyword>
<dbReference type="InterPro" id="IPR010351">
    <property type="entry name" value="DUF943"/>
</dbReference>
<protein>
    <submittedName>
        <fullName evidence="2">DUF943 family protein</fullName>
    </submittedName>
</protein>
<evidence type="ECO:0000313" key="3">
    <source>
        <dbReference type="Proteomes" id="UP000790096"/>
    </source>
</evidence>
<keyword evidence="1" id="KW-0472">Membrane</keyword>
<evidence type="ECO:0000313" key="2">
    <source>
        <dbReference type="EMBL" id="MBT0723628.1"/>
    </source>
</evidence>
<dbReference type="Pfam" id="PF06092">
    <property type="entry name" value="DUF943"/>
    <property type="match status" value="1"/>
</dbReference>
<comment type="caution">
    <text evidence="2">The sequence shown here is derived from an EMBL/GenBank/DDBJ whole genome shotgun (WGS) entry which is preliminary data.</text>
</comment>
<name>A0ABS5SXY3_9GAMM</name>
<keyword evidence="1" id="KW-0812">Transmembrane</keyword>
<keyword evidence="1" id="KW-1133">Transmembrane helix</keyword>
<accession>A0ABS5SXY3</accession>
<proteinExistence type="predicted"/>
<reference evidence="2 3" key="1">
    <citation type="submission" date="2020-04" db="EMBL/GenBank/DDBJ databases">
        <title>Genome sequencing of Rosenbergiella species.</title>
        <authorList>
            <person name="Alvarez-Perez S."/>
            <person name="Lievens B."/>
        </authorList>
    </citation>
    <scope>NUCLEOTIDE SEQUENCE [LARGE SCALE GENOMIC DNA]</scope>
    <source>
        <strain evidence="2 3">S61</strain>
    </source>
</reference>
<dbReference type="Proteomes" id="UP000790096">
    <property type="component" value="Unassembled WGS sequence"/>
</dbReference>